<organism evidence="1 2">
    <name type="scientific">Saccharophagus degradans</name>
    <dbReference type="NCBI Taxonomy" id="86304"/>
    <lineage>
        <taxon>Bacteria</taxon>
        <taxon>Pseudomonadati</taxon>
        <taxon>Pseudomonadota</taxon>
        <taxon>Gammaproteobacteria</taxon>
        <taxon>Cellvibrionales</taxon>
        <taxon>Cellvibrionaceae</taxon>
        <taxon>Saccharophagus</taxon>
    </lineage>
</organism>
<evidence type="ECO:0000313" key="1">
    <source>
        <dbReference type="EMBL" id="MDO6425227.1"/>
    </source>
</evidence>
<gene>
    <name evidence="1" type="ORF">Q4521_22310</name>
</gene>
<proteinExistence type="predicted"/>
<dbReference type="EMBL" id="JAUOPB010000453">
    <property type="protein sequence ID" value="MDO6425227.1"/>
    <property type="molecule type" value="Genomic_DNA"/>
</dbReference>
<name>A0AAW7XEG8_9GAMM</name>
<evidence type="ECO:0000313" key="2">
    <source>
        <dbReference type="Proteomes" id="UP001169760"/>
    </source>
</evidence>
<feature type="non-terminal residue" evidence="1">
    <location>
        <position position="1"/>
    </location>
</feature>
<reference evidence="1" key="1">
    <citation type="submission" date="2023-07" db="EMBL/GenBank/DDBJ databases">
        <title>Genome content predicts the carbon catabolic preferences of heterotrophic bacteria.</title>
        <authorList>
            <person name="Gralka M."/>
        </authorList>
    </citation>
    <scope>NUCLEOTIDE SEQUENCE</scope>
    <source>
        <strain evidence="1">I3M17_2</strain>
    </source>
</reference>
<comment type="caution">
    <text evidence="1">The sequence shown here is derived from an EMBL/GenBank/DDBJ whole genome shotgun (WGS) entry which is preliminary data.</text>
</comment>
<protein>
    <submittedName>
        <fullName evidence="1">Nucleoside recognition domain-containing protein</fullName>
    </submittedName>
</protein>
<dbReference type="Proteomes" id="UP001169760">
    <property type="component" value="Unassembled WGS sequence"/>
</dbReference>
<accession>A0AAW7XEG8</accession>
<dbReference type="AlphaFoldDB" id="A0AAW7XEG8"/>
<sequence>ESPDLLGDTLSDFAAVWNYLTVLAGALTDPLVISSAQEEIASEQTGSYQAMKNLITSASGAYCYLVFILMYEPCVATIGVM</sequence>
<feature type="non-terminal residue" evidence="1">
    <location>
        <position position="81"/>
    </location>
</feature>